<evidence type="ECO:0000256" key="1">
    <source>
        <dbReference type="ARBA" id="ARBA00004123"/>
    </source>
</evidence>
<comment type="subcellular location">
    <subcellularLocation>
        <location evidence="1 2">Nucleus</location>
    </subcellularLocation>
</comment>
<evidence type="ECO:0000313" key="5">
    <source>
        <dbReference type="EMBL" id="KAK1652424.1"/>
    </source>
</evidence>
<keyword evidence="2" id="KW-0539">Nucleus</keyword>
<dbReference type="Gene3D" id="1.10.10.60">
    <property type="entry name" value="Homeodomain-like"/>
    <property type="match status" value="1"/>
</dbReference>
<dbReference type="SMART" id="SM00389">
    <property type="entry name" value="HOX"/>
    <property type="match status" value="1"/>
</dbReference>
<dbReference type="PROSITE" id="PS50071">
    <property type="entry name" value="HOMEOBOX_2"/>
    <property type="match status" value="1"/>
</dbReference>
<dbReference type="InterPro" id="IPR057287">
    <property type="entry name" value="Ndx_N"/>
</dbReference>
<dbReference type="PANTHER" id="PTHR35743:SF1">
    <property type="entry name" value="NODULIN HOMEOBOX"/>
    <property type="match status" value="1"/>
</dbReference>
<dbReference type="InterPro" id="IPR056560">
    <property type="entry name" value="HTH_NDX"/>
</dbReference>
<dbReference type="GO" id="GO:0009908">
    <property type="term" value="P:flower development"/>
    <property type="evidence" value="ECO:0007669"/>
    <property type="project" value="InterPro"/>
</dbReference>
<keyword evidence="2" id="KW-0371">Homeobox</keyword>
<dbReference type="GO" id="GO:0003697">
    <property type="term" value="F:single-stranded DNA binding"/>
    <property type="evidence" value="ECO:0007669"/>
    <property type="project" value="InterPro"/>
</dbReference>
<feature type="region of interest" description="Disordered" evidence="3">
    <location>
        <begin position="660"/>
        <end position="691"/>
    </location>
</feature>
<dbReference type="PANTHER" id="PTHR35743">
    <property type="entry name" value="NODULIN HOMEOBOX"/>
    <property type="match status" value="1"/>
</dbReference>
<evidence type="ECO:0000259" key="4">
    <source>
        <dbReference type="PROSITE" id="PS50071"/>
    </source>
</evidence>
<feature type="region of interest" description="Disordered" evidence="3">
    <location>
        <begin position="551"/>
        <end position="621"/>
    </location>
</feature>
<keyword evidence="2" id="KW-0238">DNA-binding</keyword>
<dbReference type="Proteomes" id="UP001231189">
    <property type="component" value="Unassembled WGS sequence"/>
</dbReference>
<protein>
    <recommendedName>
        <fullName evidence="4">Homeobox domain-containing protein</fullName>
    </recommendedName>
</protein>
<dbReference type="CDD" id="cd00086">
    <property type="entry name" value="homeodomain"/>
    <property type="match status" value="1"/>
</dbReference>
<dbReference type="Pfam" id="PF24679">
    <property type="entry name" value="Nodulin_C"/>
    <property type="match status" value="1"/>
</dbReference>
<dbReference type="Pfam" id="PF25246">
    <property type="entry name" value="Nodulin_N"/>
    <property type="match status" value="1"/>
</dbReference>
<dbReference type="Pfam" id="PF24426">
    <property type="entry name" value="HTH_NDX"/>
    <property type="match status" value="1"/>
</dbReference>
<feature type="DNA-binding region" description="Homeobox" evidence="2">
    <location>
        <begin position="684"/>
        <end position="750"/>
    </location>
</feature>
<evidence type="ECO:0000256" key="2">
    <source>
        <dbReference type="PROSITE-ProRule" id="PRU00108"/>
    </source>
</evidence>
<dbReference type="InterPro" id="IPR039325">
    <property type="entry name" value="NDX"/>
</dbReference>
<name>A0AAD8SII7_LOLMU</name>
<sequence length="921" mass="102201">MIDMISVIEELSGLTTRELGEMLKESESFVLQSKADDGGPKQVDMEKLVSSLPLHLLAVCLDLGRGSDLTYVLRGMRFLHSLSELATRHTRLEQVLLDDVKLSEQVMDLIFFVLSILSHWKKENHLGASPFIHTSLVAASLHLLTSYFSSQWHELVHILLAHPKVDIFMDVAFDSLHEDMRILSARLLTYDTKAFSAGPFDSQLTHFICQQCEASLQFLLLLCQQKLFRDRILKNKELCRNGGILSLSLTILKLGVPECLKGSMDIASSISRLKAKILSILLQLCEAESISYLDEVATLEKSMELGQTLALEVLDLLKTAFGRKQKPAASSHHKNYPMGSVLISALRLVDVFSDDSNFRSSFITNTIPFLTQILATPHDDFVSSWCSVNLPVMEDDANLDYDPFGAAELALAAASNMLTEAKANYSCPFRSISMPSIAYAQTRTSCVVKIIANLHVFVPNICEEQERDLFLQKFQKYLLSESPRPSLDHPASNEATTVCRNLGSLSHYAKSLIPNNLLNEEDVQLLSEFAYKLQLWCKSQVGQRTLQVAKSDTSSQMKEDQQLVQQPLPTSANITSVPDSNTDNPPQVVQNIEESTATPSKQEGNARDETPRNRASVNGGLLQNSVGQNLIHLGVARTAMPCYPGASAATSMEVKRCKSADHFRTPETTKGSGLRDDDDERRPKRKKRTIMNDEQVNEIENALVDEPEMHKSATSLQAWAEKLSGQGSEITSSQLKNWLNNRKAKLARIAKERGGPYDGENADKPSTPASSSPSGDSSESAGEESYLPPSRVLRHIQGARAMTPDTSEPITQAELNQNIMTNRPFTRSFSFEPGRLVLLIDNEGNEIGRGEIFQVEGRAQGKSLLESHICIIDVTELKIEKWRELPHPSEASGRTFQEAESMHGGVMRVAWDVVRLAPVLL</sequence>
<dbReference type="InterPro" id="IPR056559">
    <property type="entry name" value="NDX_C"/>
</dbReference>
<dbReference type="GO" id="GO:0005634">
    <property type="term" value="C:nucleus"/>
    <property type="evidence" value="ECO:0007669"/>
    <property type="project" value="UniProtKB-SubCell"/>
</dbReference>
<comment type="caution">
    <text evidence="5">The sequence shown here is derived from an EMBL/GenBank/DDBJ whole genome shotgun (WGS) entry which is preliminary data.</text>
</comment>
<feature type="domain" description="Homeobox" evidence="4">
    <location>
        <begin position="682"/>
        <end position="749"/>
    </location>
</feature>
<dbReference type="EMBL" id="JAUUTY010000004">
    <property type="protein sequence ID" value="KAK1652424.1"/>
    <property type="molecule type" value="Genomic_DNA"/>
</dbReference>
<accession>A0AAD8SII7</accession>
<evidence type="ECO:0000313" key="6">
    <source>
        <dbReference type="Proteomes" id="UP001231189"/>
    </source>
</evidence>
<evidence type="ECO:0000256" key="3">
    <source>
        <dbReference type="SAM" id="MobiDB-lite"/>
    </source>
</evidence>
<feature type="compositionally biased region" description="Low complexity" evidence="3">
    <location>
        <begin position="765"/>
        <end position="785"/>
    </location>
</feature>
<reference evidence="5" key="1">
    <citation type="submission" date="2023-07" db="EMBL/GenBank/DDBJ databases">
        <title>A chromosome-level genome assembly of Lolium multiflorum.</title>
        <authorList>
            <person name="Chen Y."/>
            <person name="Copetti D."/>
            <person name="Kolliker R."/>
            <person name="Studer B."/>
        </authorList>
    </citation>
    <scope>NUCLEOTIDE SEQUENCE</scope>
    <source>
        <strain evidence="5">02402/16</strain>
        <tissue evidence="5">Leaf</tissue>
    </source>
</reference>
<keyword evidence="6" id="KW-1185">Reference proteome</keyword>
<organism evidence="5 6">
    <name type="scientific">Lolium multiflorum</name>
    <name type="common">Italian ryegrass</name>
    <name type="synonym">Lolium perenne subsp. multiflorum</name>
    <dbReference type="NCBI Taxonomy" id="4521"/>
    <lineage>
        <taxon>Eukaryota</taxon>
        <taxon>Viridiplantae</taxon>
        <taxon>Streptophyta</taxon>
        <taxon>Embryophyta</taxon>
        <taxon>Tracheophyta</taxon>
        <taxon>Spermatophyta</taxon>
        <taxon>Magnoliopsida</taxon>
        <taxon>Liliopsida</taxon>
        <taxon>Poales</taxon>
        <taxon>Poaceae</taxon>
        <taxon>BOP clade</taxon>
        <taxon>Pooideae</taxon>
        <taxon>Poodae</taxon>
        <taxon>Poeae</taxon>
        <taxon>Poeae Chloroplast Group 2 (Poeae type)</taxon>
        <taxon>Loliodinae</taxon>
        <taxon>Loliinae</taxon>
        <taxon>Lolium</taxon>
    </lineage>
</organism>
<dbReference type="AlphaFoldDB" id="A0AAD8SII7"/>
<dbReference type="InterPro" id="IPR001356">
    <property type="entry name" value="HD"/>
</dbReference>
<proteinExistence type="predicted"/>
<feature type="compositionally biased region" description="Polar residues" evidence="3">
    <location>
        <begin position="551"/>
        <end position="603"/>
    </location>
</feature>
<feature type="region of interest" description="Disordered" evidence="3">
    <location>
        <begin position="752"/>
        <end position="788"/>
    </location>
</feature>
<gene>
    <name evidence="5" type="ORF">QYE76_070229</name>
</gene>